<sequence>MISSANDVTCIRASGSVVDVSAKCLWMEKCGVEKGGWRKTGKGTEGKLHRCSRIKDQPISEWIRWLDRIAWWLVHGVTCHESRPEQPWYARPSQCINAPSHVDAPINATWFMSCFSVLERLSFLGIGNIKRLTNQVESAMQAIHYWKRFERMSTFARTTTRAFEQLETQGTT</sequence>
<dbReference type="AlphaFoldDB" id="A0A6G1I4B3"/>
<accession>A0A6G1I4B3</accession>
<gene>
    <name evidence="1" type="ORF">EJ06DRAFT_317464</name>
</gene>
<reference evidence="1" key="1">
    <citation type="journal article" date="2020" name="Stud. Mycol.">
        <title>101 Dothideomycetes genomes: a test case for predicting lifestyles and emergence of pathogens.</title>
        <authorList>
            <person name="Haridas S."/>
            <person name="Albert R."/>
            <person name="Binder M."/>
            <person name="Bloem J."/>
            <person name="Labutti K."/>
            <person name="Salamov A."/>
            <person name="Andreopoulos B."/>
            <person name="Baker S."/>
            <person name="Barry K."/>
            <person name="Bills G."/>
            <person name="Bluhm B."/>
            <person name="Cannon C."/>
            <person name="Castanera R."/>
            <person name="Culley D."/>
            <person name="Daum C."/>
            <person name="Ezra D."/>
            <person name="Gonzalez J."/>
            <person name="Henrissat B."/>
            <person name="Kuo A."/>
            <person name="Liang C."/>
            <person name="Lipzen A."/>
            <person name="Lutzoni F."/>
            <person name="Magnuson J."/>
            <person name="Mondo S."/>
            <person name="Nolan M."/>
            <person name="Ohm R."/>
            <person name="Pangilinan J."/>
            <person name="Park H.-J."/>
            <person name="Ramirez L."/>
            <person name="Alfaro M."/>
            <person name="Sun H."/>
            <person name="Tritt A."/>
            <person name="Yoshinaga Y."/>
            <person name="Zwiers L.-H."/>
            <person name="Turgeon B."/>
            <person name="Goodwin S."/>
            <person name="Spatafora J."/>
            <person name="Crous P."/>
            <person name="Grigoriev I."/>
        </authorList>
    </citation>
    <scope>NUCLEOTIDE SEQUENCE</scope>
    <source>
        <strain evidence="1">CBS 262.69</strain>
    </source>
</reference>
<dbReference type="Proteomes" id="UP000799640">
    <property type="component" value="Unassembled WGS sequence"/>
</dbReference>
<protein>
    <submittedName>
        <fullName evidence="1">Uncharacterized protein</fullName>
    </submittedName>
</protein>
<evidence type="ECO:0000313" key="2">
    <source>
        <dbReference type="Proteomes" id="UP000799640"/>
    </source>
</evidence>
<evidence type="ECO:0000313" key="1">
    <source>
        <dbReference type="EMBL" id="KAF2403021.1"/>
    </source>
</evidence>
<keyword evidence="2" id="KW-1185">Reference proteome</keyword>
<name>A0A6G1I4B3_9PEZI</name>
<organism evidence="1 2">
    <name type="scientific">Trichodelitschia bisporula</name>
    <dbReference type="NCBI Taxonomy" id="703511"/>
    <lineage>
        <taxon>Eukaryota</taxon>
        <taxon>Fungi</taxon>
        <taxon>Dikarya</taxon>
        <taxon>Ascomycota</taxon>
        <taxon>Pezizomycotina</taxon>
        <taxon>Dothideomycetes</taxon>
        <taxon>Dothideomycetes incertae sedis</taxon>
        <taxon>Phaeotrichales</taxon>
        <taxon>Phaeotrichaceae</taxon>
        <taxon>Trichodelitschia</taxon>
    </lineage>
</organism>
<proteinExistence type="predicted"/>
<dbReference type="EMBL" id="ML996690">
    <property type="protein sequence ID" value="KAF2403021.1"/>
    <property type="molecule type" value="Genomic_DNA"/>
</dbReference>